<dbReference type="EMBL" id="BOQN01000066">
    <property type="protein sequence ID" value="GIM93333.1"/>
    <property type="molecule type" value="Genomic_DNA"/>
</dbReference>
<feature type="signal peptide" evidence="1">
    <location>
        <begin position="1"/>
        <end position="27"/>
    </location>
</feature>
<accession>A0A919W6P3</accession>
<dbReference type="CDD" id="cd01833">
    <property type="entry name" value="XynB_like"/>
    <property type="match status" value="1"/>
</dbReference>
<dbReference type="AlphaFoldDB" id="A0A919W6P3"/>
<dbReference type="Pfam" id="PF13472">
    <property type="entry name" value="Lipase_GDSL_2"/>
    <property type="match status" value="1"/>
</dbReference>
<evidence type="ECO:0000256" key="1">
    <source>
        <dbReference type="SAM" id="SignalP"/>
    </source>
</evidence>
<dbReference type="PANTHER" id="PTHR30383">
    <property type="entry name" value="THIOESTERASE 1/PROTEASE 1/LYSOPHOSPHOLIPASE L1"/>
    <property type="match status" value="1"/>
</dbReference>
<evidence type="ECO:0000259" key="2">
    <source>
        <dbReference type="Pfam" id="PF13472"/>
    </source>
</evidence>
<dbReference type="RefSeq" id="WP_213009156.1">
    <property type="nucleotide sequence ID" value="NZ_BOQN01000066.1"/>
</dbReference>
<reference evidence="3 4" key="1">
    <citation type="submission" date="2021-03" db="EMBL/GenBank/DDBJ databases">
        <title>Whole genome shotgun sequence of Actinoplanes toevensis NBRC 105298.</title>
        <authorList>
            <person name="Komaki H."/>
            <person name="Tamura T."/>
        </authorList>
    </citation>
    <scope>NUCLEOTIDE SEQUENCE [LARGE SCALE GENOMIC DNA]</scope>
    <source>
        <strain evidence="3 4">NBRC 105298</strain>
    </source>
</reference>
<dbReference type="Proteomes" id="UP000677082">
    <property type="component" value="Unassembled WGS sequence"/>
</dbReference>
<dbReference type="InterPro" id="IPR036514">
    <property type="entry name" value="SGNH_hydro_sf"/>
</dbReference>
<proteinExistence type="predicted"/>
<dbReference type="GO" id="GO:0004622">
    <property type="term" value="F:phosphatidylcholine lysophospholipase activity"/>
    <property type="evidence" value="ECO:0007669"/>
    <property type="project" value="TreeGrafter"/>
</dbReference>
<evidence type="ECO:0000313" key="4">
    <source>
        <dbReference type="Proteomes" id="UP000677082"/>
    </source>
</evidence>
<dbReference type="InterPro" id="IPR013830">
    <property type="entry name" value="SGNH_hydro"/>
</dbReference>
<dbReference type="PANTHER" id="PTHR30383:SF5">
    <property type="entry name" value="SGNH HYDROLASE-TYPE ESTERASE DOMAIN-CONTAINING PROTEIN"/>
    <property type="match status" value="1"/>
</dbReference>
<evidence type="ECO:0000313" key="3">
    <source>
        <dbReference type="EMBL" id="GIM93333.1"/>
    </source>
</evidence>
<dbReference type="Gene3D" id="3.40.50.1110">
    <property type="entry name" value="SGNH hydrolase"/>
    <property type="match status" value="1"/>
</dbReference>
<name>A0A919W6P3_9ACTN</name>
<comment type="caution">
    <text evidence="3">The sequence shown here is derived from an EMBL/GenBank/DDBJ whole genome shotgun (WGS) entry which is preliminary data.</text>
</comment>
<dbReference type="InterPro" id="IPR051532">
    <property type="entry name" value="Ester_Hydrolysis_Enzymes"/>
</dbReference>
<keyword evidence="1" id="KW-0732">Signal</keyword>
<feature type="domain" description="SGNH hydrolase-type esterase" evidence="2">
    <location>
        <begin position="43"/>
        <end position="217"/>
    </location>
</feature>
<dbReference type="SUPFAM" id="SSF52266">
    <property type="entry name" value="SGNH hydrolase"/>
    <property type="match status" value="1"/>
</dbReference>
<feature type="chain" id="PRO_5038700918" description="SGNH hydrolase-type esterase domain-containing protein" evidence="1">
    <location>
        <begin position="28"/>
        <end position="272"/>
    </location>
</feature>
<protein>
    <recommendedName>
        <fullName evidence="2">SGNH hydrolase-type esterase domain-containing protein</fullName>
    </recommendedName>
</protein>
<sequence length="272" mass="29812">MSRTLLRRLATMVVSVALIGAPAPTAAARPAGERAGPWRVMPLGDSITFGVGSPSFDGYRTALRRWLAADGVGVDYVGSMRSGTGPDRDNEGHKGWTIAQIAARVDGWLATYRPDVILLHIGTNDMVRGVPDAPRRLDRLLDRIAAARPDAQVFVARIVGIADDRGVGTRMRRTAAYNAAVARIVAGKGARFHLVDQSDVRGIDMWNREHPNDYGYRKMAWNWYRAMRPAGRPAADDPYRAREATRCSAKLGCHTWYRTTGGRWITAGQADG</sequence>
<keyword evidence="4" id="KW-1185">Reference proteome</keyword>
<gene>
    <name evidence="3" type="ORF">Ato02nite_051260</name>
</gene>
<organism evidence="3 4">
    <name type="scientific">Paractinoplanes toevensis</name>
    <dbReference type="NCBI Taxonomy" id="571911"/>
    <lineage>
        <taxon>Bacteria</taxon>
        <taxon>Bacillati</taxon>
        <taxon>Actinomycetota</taxon>
        <taxon>Actinomycetes</taxon>
        <taxon>Micromonosporales</taxon>
        <taxon>Micromonosporaceae</taxon>
        <taxon>Paractinoplanes</taxon>
    </lineage>
</organism>